<keyword evidence="2 5" id="KW-0812">Transmembrane</keyword>
<protein>
    <submittedName>
        <fullName evidence="7">DUF202 domain-containing protein</fullName>
    </submittedName>
</protein>
<dbReference type="RefSeq" id="WP_250827804.1">
    <property type="nucleotide sequence ID" value="NZ_JAMOIL010000017.1"/>
</dbReference>
<comment type="caution">
    <text evidence="7">The sequence shown here is derived from an EMBL/GenBank/DDBJ whole genome shotgun (WGS) entry which is preliminary data.</text>
</comment>
<gene>
    <name evidence="7" type="ORF">M8330_13815</name>
</gene>
<evidence type="ECO:0000313" key="8">
    <source>
        <dbReference type="Proteomes" id="UP001139485"/>
    </source>
</evidence>
<feature type="transmembrane region" description="Helical" evidence="5">
    <location>
        <begin position="76"/>
        <end position="101"/>
    </location>
</feature>
<name>A0A9X2IFJ0_9ACTN</name>
<dbReference type="GO" id="GO:0012505">
    <property type="term" value="C:endomembrane system"/>
    <property type="evidence" value="ECO:0007669"/>
    <property type="project" value="UniProtKB-SubCell"/>
</dbReference>
<evidence type="ECO:0000256" key="4">
    <source>
        <dbReference type="ARBA" id="ARBA00023136"/>
    </source>
</evidence>
<keyword evidence="4 5" id="KW-0472">Membrane</keyword>
<keyword evidence="8" id="KW-1185">Reference proteome</keyword>
<evidence type="ECO:0000313" key="7">
    <source>
        <dbReference type="EMBL" id="MCM0621367.1"/>
    </source>
</evidence>
<dbReference type="Pfam" id="PF02656">
    <property type="entry name" value="DUF202"/>
    <property type="match status" value="1"/>
</dbReference>
<reference evidence="7" key="1">
    <citation type="submission" date="2022-05" db="EMBL/GenBank/DDBJ databases">
        <authorList>
            <person name="Tuo L."/>
        </authorList>
    </citation>
    <scope>NUCLEOTIDE SEQUENCE</scope>
    <source>
        <strain evidence="7">BSK12Z-4</strain>
    </source>
</reference>
<dbReference type="Proteomes" id="UP001139485">
    <property type="component" value="Unassembled WGS sequence"/>
</dbReference>
<feature type="domain" description="DUF202" evidence="6">
    <location>
        <begin position="1"/>
        <end position="62"/>
    </location>
</feature>
<evidence type="ECO:0000259" key="6">
    <source>
        <dbReference type="Pfam" id="PF02656"/>
    </source>
</evidence>
<keyword evidence="3 5" id="KW-1133">Transmembrane helix</keyword>
<dbReference type="AlphaFoldDB" id="A0A9X2IFJ0"/>
<evidence type="ECO:0000256" key="2">
    <source>
        <dbReference type="ARBA" id="ARBA00022692"/>
    </source>
</evidence>
<accession>A0A9X2IFJ0</accession>
<evidence type="ECO:0000256" key="3">
    <source>
        <dbReference type="ARBA" id="ARBA00022989"/>
    </source>
</evidence>
<comment type="subcellular location">
    <subcellularLocation>
        <location evidence="1">Endomembrane system</location>
        <topology evidence="1">Multi-pass membrane protein</topology>
    </subcellularLocation>
</comment>
<evidence type="ECO:0000256" key="5">
    <source>
        <dbReference type="SAM" id="Phobius"/>
    </source>
</evidence>
<proteinExistence type="predicted"/>
<organism evidence="7 8">
    <name type="scientific">Nocardioides bruguierae</name>
    <dbReference type="NCBI Taxonomy" id="2945102"/>
    <lineage>
        <taxon>Bacteria</taxon>
        <taxon>Bacillati</taxon>
        <taxon>Actinomycetota</taxon>
        <taxon>Actinomycetes</taxon>
        <taxon>Propionibacteriales</taxon>
        <taxon>Nocardioidaceae</taxon>
        <taxon>Nocardioides</taxon>
    </lineage>
</organism>
<dbReference type="InterPro" id="IPR003807">
    <property type="entry name" value="DUF202"/>
</dbReference>
<evidence type="ECO:0000256" key="1">
    <source>
        <dbReference type="ARBA" id="ARBA00004127"/>
    </source>
</evidence>
<sequence>MQAERTALSWRRTALSLAVAAAGAGRVLAPVSPRVALAAALAFALAALATGASALRYRTVTRSLHRHDELVGPARAGVPVTVLAVCCCLGMLGVLVVVAFVE</sequence>
<dbReference type="EMBL" id="JAMOIL010000017">
    <property type="protein sequence ID" value="MCM0621367.1"/>
    <property type="molecule type" value="Genomic_DNA"/>
</dbReference>
<feature type="transmembrane region" description="Helical" evidence="5">
    <location>
        <begin position="35"/>
        <end position="55"/>
    </location>
</feature>